<feature type="signal peptide" evidence="2">
    <location>
        <begin position="1"/>
        <end position="21"/>
    </location>
</feature>
<evidence type="ECO:0000313" key="3">
    <source>
        <dbReference type="EMBL" id="RAK57090.1"/>
    </source>
</evidence>
<feature type="region of interest" description="Disordered" evidence="1">
    <location>
        <begin position="25"/>
        <end position="54"/>
    </location>
</feature>
<organism evidence="3 4">
    <name type="scientific">Phenylobacterium deserti</name>
    <dbReference type="NCBI Taxonomy" id="1914756"/>
    <lineage>
        <taxon>Bacteria</taxon>
        <taxon>Pseudomonadati</taxon>
        <taxon>Pseudomonadota</taxon>
        <taxon>Alphaproteobacteria</taxon>
        <taxon>Caulobacterales</taxon>
        <taxon>Caulobacteraceae</taxon>
        <taxon>Phenylobacterium</taxon>
    </lineage>
</organism>
<sequence length="455" mass="49429">MKTLFSAAGAAALLLALPAAAQDHAQMDHGQMDHGQMDNGQMDHGQMSHGATDRAQADHAPMAMNHAEAGALGAYPMGRDASGTAWQPDASPHHMGGRMVGPWSVMTHAQLYGVYDWQEGPRGGEKSFVAGMAMASARRALDNGDTLTFTTMLSPDPFMGKSGYPLHLASGETANGIDPLIDRQHPHDLFMELSAAYAHRLGAKDSVFIYAGLPGEPAFGPPTFMHRLSIMDSPEAPISHHWLDSTHITFGVVTAGFVHDDWKLEVSRFKGREPDEKRFNFETPKLDSTAARVSWNPTANWSLQASWADMKSPEQLEPEMDQTRWSASGIYTVPVGAEGWWSTTAAWGRRTGAHQDLDAFTFESALKPNAAWTAFARAERAENDELLLGDGDHHHGPAYKVGKLSVGAIRDFRVNDHVSLGLGGLYAWNFVPDALEASYGGDPNGAMAFLRLTLR</sequence>
<evidence type="ECO:0000256" key="1">
    <source>
        <dbReference type="SAM" id="MobiDB-lite"/>
    </source>
</evidence>
<keyword evidence="2" id="KW-0732">Signal</keyword>
<dbReference type="AlphaFoldDB" id="A0A328AQ12"/>
<accession>A0A328AQ12</accession>
<proteinExistence type="predicted"/>
<feature type="chain" id="PRO_5016420553" evidence="2">
    <location>
        <begin position="22"/>
        <end position="455"/>
    </location>
</feature>
<gene>
    <name evidence="3" type="ORF">DJ018_03790</name>
</gene>
<reference evidence="4" key="1">
    <citation type="submission" date="2018-05" db="EMBL/GenBank/DDBJ databases">
        <authorList>
            <person name="Li X."/>
        </authorList>
    </citation>
    <scope>NUCLEOTIDE SEQUENCE [LARGE SCALE GENOMIC DNA]</scope>
    <source>
        <strain evidence="4">YIM 73061</strain>
    </source>
</reference>
<dbReference type="Proteomes" id="UP000249725">
    <property type="component" value="Unassembled WGS sequence"/>
</dbReference>
<dbReference type="RefSeq" id="WP_111513542.1">
    <property type="nucleotide sequence ID" value="NZ_QFYR01000001.1"/>
</dbReference>
<feature type="compositionally biased region" description="Basic and acidic residues" evidence="1">
    <location>
        <begin position="25"/>
        <end position="36"/>
    </location>
</feature>
<evidence type="ECO:0000256" key="2">
    <source>
        <dbReference type="SAM" id="SignalP"/>
    </source>
</evidence>
<keyword evidence="4" id="KW-1185">Reference proteome</keyword>
<dbReference type="OrthoDB" id="5490906at2"/>
<protein>
    <submittedName>
        <fullName evidence="3">Uncharacterized protein</fullName>
    </submittedName>
</protein>
<dbReference type="EMBL" id="QFYR01000001">
    <property type="protein sequence ID" value="RAK57090.1"/>
    <property type="molecule type" value="Genomic_DNA"/>
</dbReference>
<comment type="caution">
    <text evidence="3">The sequence shown here is derived from an EMBL/GenBank/DDBJ whole genome shotgun (WGS) entry which is preliminary data.</text>
</comment>
<evidence type="ECO:0000313" key="4">
    <source>
        <dbReference type="Proteomes" id="UP000249725"/>
    </source>
</evidence>
<name>A0A328AQ12_9CAUL</name>